<dbReference type="Proteomes" id="UP000245341">
    <property type="component" value="Unplaced"/>
</dbReference>
<dbReference type="RefSeq" id="XP_030897946.1">
    <property type="nucleotide sequence ID" value="XM_031042086.1"/>
</dbReference>
<evidence type="ECO:0000313" key="3">
    <source>
        <dbReference type="RefSeq" id="XP_030897946.1"/>
    </source>
</evidence>
<protein>
    <submittedName>
        <fullName evidence="3">Uncharacterized protein LOC115945087</fullName>
    </submittedName>
</protein>
<evidence type="ECO:0000256" key="1">
    <source>
        <dbReference type="SAM" id="MobiDB-lite"/>
    </source>
</evidence>
<dbReference type="GeneID" id="115945087"/>
<proteinExistence type="predicted"/>
<dbReference type="KEGG" id="lww:115945087"/>
<name>A0A7F8RXW0_LEPWE</name>
<organism evidence="2 3">
    <name type="scientific">Leptonychotes weddellii</name>
    <name type="common">Weddell seal</name>
    <name type="synonym">Otaria weddellii</name>
    <dbReference type="NCBI Taxonomy" id="9713"/>
    <lineage>
        <taxon>Eukaryota</taxon>
        <taxon>Metazoa</taxon>
        <taxon>Chordata</taxon>
        <taxon>Craniata</taxon>
        <taxon>Vertebrata</taxon>
        <taxon>Euteleostomi</taxon>
        <taxon>Mammalia</taxon>
        <taxon>Eutheria</taxon>
        <taxon>Laurasiatheria</taxon>
        <taxon>Carnivora</taxon>
        <taxon>Caniformia</taxon>
        <taxon>Pinnipedia</taxon>
        <taxon>Phocidae</taxon>
        <taxon>Monachinae</taxon>
        <taxon>Lobodontini</taxon>
        <taxon>Leptonychotes</taxon>
    </lineage>
</organism>
<keyword evidence="2" id="KW-1185">Reference proteome</keyword>
<sequence length="270" mass="28722">MAGHMTPPNLKGTEKCHPATCLEGRKSNQAQTPGDAWVPRGPPAASSILKAHPSKTGPEDRRAQDGETPVQWGPESRCQETGQRHSTKAAGRKSQEKWRGFSFKSNEAAGGPLPEPTLALTGQLGARDGEPRWSSSGAFSFWDPLTCQVDDPVGVTSLNLPITSNYSLPSTAATQHPPPLSFLGGKPPSSTSASAVQEPIHTFVTYSWFEVGFLLLTTGRIVTVLLDLLDSTTPSICSARVATGFHLAVTHSMRMGEGFSLITFVQSGAD</sequence>
<dbReference type="AlphaFoldDB" id="A0A7F8RXW0"/>
<accession>A0A7F8RXW0</accession>
<evidence type="ECO:0000313" key="2">
    <source>
        <dbReference type="Proteomes" id="UP000245341"/>
    </source>
</evidence>
<gene>
    <name evidence="3" type="primary">LOC115945087</name>
</gene>
<feature type="region of interest" description="Disordered" evidence="1">
    <location>
        <begin position="1"/>
        <end position="97"/>
    </location>
</feature>
<reference evidence="3" key="1">
    <citation type="submission" date="2025-08" db="UniProtKB">
        <authorList>
            <consortium name="RefSeq"/>
        </authorList>
    </citation>
    <scope>IDENTIFICATION</scope>
    <source>
        <tissue evidence="3">Liver</tissue>
    </source>
</reference>